<evidence type="ECO:0000313" key="3">
    <source>
        <dbReference type="Proteomes" id="UP000245582"/>
    </source>
</evidence>
<evidence type="ECO:0000256" key="1">
    <source>
        <dbReference type="SAM" id="MobiDB-lite"/>
    </source>
</evidence>
<gene>
    <name evidence="2" type="ORF">CWE05_10285</name>
</gene>
<name>A0A0M4NE42_BIFLN</name>
<feature type="region of interest" description="Disordered" evidence="1">
    <location>
        <begin position="308"/>
        <end position="345"/>
    </location>
</feature>
<dbReference type="AlphaFoldDB" id="A0A0M4NE42"/>
<accession>A0A0M4NE42</accession>
<dbReference type="Proteomes" id="UP000245582">
    <property type="component" value="Unassembled WGS sequence"/>
</dbReference>
<proteinExistence type="predicted"/>
<dbReference type="RefSeq" id="WP_007052698.1">
    <property type="nucleotide sequence ID" value="NZ_CAXVIY010000001.1"/>
</dbReference>
<evidence type="ECO:0000313" key="2">
    <source>
        <dbReference type="EMBL" id="PWH08063.1"/>
    </source>
</evidence>
<comment type="caution">
    <text evidence="2">The sequence shown here is derived from an EMBL/GenBank/DDBJ whole genome shotgun (WGS) entry which is preliminary data.</text>
</comment>
<accession>A0A2U2RQC2</accession>
<organism evidence="2 3">
    <name type="scientific">Bifidobacterium longum</name>
    <dbReference type="NCBI Taxonomy" id="216816"/>
    <lineage>
        <taxon>Bacteria</taxon>
        <taxon>Bacillati</taxon>
        <taxon>Actinomycetota</taxon>
        <taxon>Actinomycetes</taxon>
        <taxon>Bifidobacteriales</taxon>
        <taxon>Bifidobacteriaceae</taxon>
        <taxon>Bifidobacterium</taxon>
    </lineage>
</organism>
<protein>
    <submittedName>
        <fullName evidence="2">Uncharacterized protein</fullName>
    </submittedName>
</protein>
<dbReference type="EMBL" id="PHUM01000019">
    <property type="protein sequence ID" value="PWH08063.1"/>
    <property type="molecule type" value="Genomic_DNA"/>
</dbReference>
<reference evidence="2 3" key="1">
    <citation type="submission" date="2017-11" db="EMBL/GenBank/DDBJ databases">
        <title>Draft genome sequence of Bifidobacterium longum UMA026, isolated from Holstein dairy cow feces.</title>
        <authorList>
            <person name="Albert K."/>
            <person name="Sela D.A."/>
        </authorList>
    </citation>
    <scope>NUCLEOTIDE SEQUENCE [LARGE SCALE GENOMIC DNA]</scope>
    <source>
        <strain evidence="2 3">UMA026</strain>
    </source>
</reference>
<sequence length="345" mass="39137">MDMNWIDEIRDPEPRKRYIYNADDYDPQYGDPYYREHSTRADSLWRLYEESGTSITFDAFADESRQTDYRMETGALRDFFNGSQSALSSYRNPMGGNPLIAFGSIGRWDGERTGISSFETFDDLMNGDDSPFKDCEIDHIWDENGILKMRGHHHDGSVEVEIRQLTDQGCEALESYEQSWAGEPFDAAGRHYDGGKESVDRFWNDLKTDRGLAVEPRYVELAFGCPPIEWDIDARVRDFAERMGDEYTSLYEQDTTGIKGGDFERFGAFADNHLDFIRALTKARGMDPISSDREIAAFLNTFDKLAAMPEPSPASQEKDELSAGVCDPTDPTMGCLQPDSPAAIR</sequence>